<organism evidence="14 15">
    <name type="scientific">Pocillopora damicornis</name>
    <name type="common">Cauliflower coral</name>
    <name type="synonym">Millepora damicornis</name>
    <dbReference type="NCBI Taxonomy" id="46731"/>
    <lineage>
        <taxon>Eukaryota</taxon>
        <taxon>Metazoa</taxon>
        <taxon>Cnidaria</taxon>
        <taxon>Anthozoa</taxon>
        <taxon>Hexacorallia</taxon>
        <taxon>Scleractinia</taxon>
        <taxon>Astrocoeniina</taxon>
        <taxon>Pocilloporidae</taxon>
        <taxon>Pocillopora</taxon>
    </lineage>
</organism>
<evidence type="ECO:0000256" key="11">
    <source>
        <dbReference type="SAM" id="Phobius"/>
    </source>
</evidence>
<keyword evidence="4" id="KW-0813">Transport</keyword>
<dbReference type="GO" id="GO:0005524">
    <property type="term" value="F:ATP binding"/>
    <property type="evidence" value="ECO:0007669"/>
    <property type="project" value="UniProtKB-KW"/>
</dbReference>
<keyword evidence="12" id="KW-0732">Signal</keyword>
<keyword evidence="7" id="KW-0067">ATP-binding</keyword>
<evidence type="ECO:0000256" key="8">
    <source>
        <dbReference type="ARBA" id="ARBA00022989"/>
    </source>
</evidence>
<dbReference type="PROSITE" id="PS00211">
    <property type="entry name" value="ABC_TRANSPORTER_1"/>
    <property type="match status" value="1"/>
</dbReference>
<comment type="caution">
    <text evidence="14">The sequence shown here is derived from an EMBL/GenBank/DDBJ whole genome shotgun (WGS) entry which is preliminary data.</text>
</comment>
<dbReference type="Pfam" id="PF01061">
    <property type="entry name" value="ABC2_membrane"/>
    <property type="match status" value="1"/>
</dbReference>
<gene>
    <name evidence="14" type="ORF">pdam_00005303</name>
</gene>
<feature type="transmembrane region" description="Helical" evidence="11">
    <location>
        <begin position="995"/>
        <end position="1018"/>
    </location>
</feature>
<dbReference type="Gene3D" id="3.40.50.300">
    <property type="entry name" value="P-loop containing nucleotide triphosphate hydrolases"/>
    <property type="match status" value="1"/>
</dbReference>
<name>A0A3M6TSF9_POCDA</name>
<keyword evidence="15" id="KW-1185">Reference proteome</keyword>
<dbReference type="OrthoDB" id="5968139at2759"/>
<keyword evidence="8 11" id="KW-1133">Transmembrane helix</keyword>
<feature type="transmembrane region" description="Helical" evidence="11">
    <location>
        <begin position="968"/>
        <end position="989"/>
    </location>
</feature>
<dbReference type="InterPro" id="IPR017871">
    <property type="entry name" value="ABC_transporter-like_CS"/>
</dbReference>
<dbReference type="GO" id="GO:0016887">
    <property type="term" value="F:ATP hydrolysis activity"/>
    <property type="evidence" value="ECO:0007669"/>
    <property type="project" value="InterPro"/>
</dbReference>
<feature type="transmembrane region" description="Helical" evidence="11">
    <location>
        <begin position="1109"/>
        <end position="1126"/>
    </location>
</feature>
<evidence type="ECO:0000256" key="2">
    <source>
        <dbReference type="ARBA" id="ARBA00005814"/>
    </source>
</evidence>
<feature type="compositionally biased region" description="Basic and acidic residues" evidence="10">
    <location>
        <begin position="1477"/>
        <end position="1496"/>
    </location>
</feature>
<dbReference type="InterPro" id="IPR003439">
    <property type="entry name" value="ABC_transporter-like_ATP-bd"/>
</dbReference>
<feature type="transmembrane region" description="Helical" evidence="11">
    <location>
        <begin position="1193"/>
        <end position="1211"/>
    </location>
</feature>
<evidence type="ECO:0000256" key="12">
    <source>
        <dbReference type="SAM" id="SignalP"/>
    </source>
</evidence>
<evidence type="ECO:0000256" key="3">
    <source>
        <dbReference type="ARBA" id="ARBA00010213"/>
    </source>
</evidence>
<evidence type="ECO:0000313" key="14">
    <source>
        <dbReference type="EMBL" id="RMX44218.1"/>
    </source>
</evidence>
<dbReference type="InterPro" id="IPR013525">
    <property type="entry name" value="ABC2_TM"/>
</dbReference>
<feature type="transmembrane region" description="Helical" evidence="11">
    <location>
        <begin position="436"/>
        <end position="460"/>
    </location>
</feature>
<feature type="transmembrane region" description="Helical" evidence="11">
    <location>
        <begin position="1074"/>
        <end position="1097"/>
    </location>
</feature>
<evidence type="ECO:0000259" key="13">
    <source>
        <dbReference type="PROSITE" id="PS50893"/>
    </source>
</evidence>
<comment type="similarity">
    <text evidence="3">Belongs to the pectinacetylesterase family. Notum subfamily.</text>
</comment>
<dbReference type="InterPro" id="IPR027417">
    <property type="entry name" value="P-loop_NTPase"/>
</dbReference>
<dbReference type="GO" id="GO:0140359">
    <property type="term" value="F:ABC-type transporter activity"/>
    <property type="evidence" value="ECO:0007669"/>
    <property type="project" value="InterPro"/>
</dbReference>
<feature type="signal peptide" evidence="12">
    <location>
        <begin position="1"/>
        <end position="21"/>
    </location>
</feature>
<evidence type="ECO:0000313" key="15">
    <source>
        <dbReference type="Proteomes" id="UP000275408"/>
    </source>
</evidence>
<evidence type="ECO:0000256" key="10">
    <source>
        <dbReference type="SAM" id="MobiDB-lite"/>
    </source>
</evidence>
<dbReference type="SUPFAM" id="SSF52540">
    <property type="entry name" value="P-loop containing nucleoside triphosphate hydrolases"/>
    <property type="match status" value="1"/>
</dbReference>
<dbReference type="PANTHER" id="PTHR48041:SF139">
    <property type="entry name" value="PROTEIN SCARLET"/>
    <property type="match status" value="1"/>
</dbReference>
<feature type="chain" id="PRO_5018020215" description="ABC transporter domain-containing protein" evidence="12">
    <location>
        <begin position="22"/>
        <end position="1531"/>
    </location>
</feature>
<keyword evidence="6" id="KW-0547">Nucleotide-binding</keyword>
<dbReference type="InterPro" id="IPR050352">
    <property type="entry name" value="ABCG_transporters"/>
</dbReference>
<comment type="subcellular location">
    <subcellularLocation>
        <location evidence="1">Membrane</location>
        <topology evidence="1">Multi-pass membrane protein</topology>
    </subcellularLocation>
</comment>
<protein>
    <recommendedName>
        <fullName evidence="13">ABC transporter domain-containing protein</fullName>
    </recommendedName>
</protein>
<feature type="transmembrane region" description="Helical" evidence="11">
    <location>
        <begin position="1046"/>
        <end position="1068"/>
    </location>
</feature>
<evidence type="ECO:0000256" key="1">
    <source>
        <dbReference type="ARBA" id="ARBA00004141"/>
    </source>
</evidence>
<comment type="similarity">
    <text evidence="2">Belongs to the ABC transporter superfamily. ABCG family. Eye pigment precursor importer (TC 3.A.1.204) subfamily.</text>
</comment>
<feature type="domain" description="ABC transporter" evidence="13">
    <location>
        <begin position="625"/>
        <end position="870"/>
    </location>
</feature>
<feature type="compositionally biased region" description="Acidic residues" evidence="10">
    <location>
        <begin position="544"/>
        <end position="565"/>
    </location>
</feature>
<reference evidence="14 15" key="1">
    <citation type="journal article" date="2018" name="Sci. Rep.">
        <title>Comparative analysis of the Pocillopora damicornis genome highlights role of immune system in coral evolution.</title>
        <authorList>
            <person name="Cunning R."/>
            <person name="Bay R.A."/>
            <person name="Gillette P."/>
            <person name="Baker A.C."/>
            <person name="Traylor-Knowles N."/>
        </authorList>
    </citation>
    <scope>NUCLEOTIDE SEQUENCE [LARGE SCALE GENOMIC DNA]</scope>
    <source>
        <strain evidence="14">RSMAS</strain>
        <tissue evidence="14">Whole animal</tissue>
    </source>
</reference>
<evidence type="ECO:0000256" key="7">
    <source>
        <dbReference type="ARBA" id="ARBA00022840"/>
    </source>
</evidence>
<feature type="compositionally biased region" description="Low complexity" evidence="10">
    <location>
        <begin position="575"/>
        <end position="599"/>
    </location>
</feature>
<dbReference type="InterPro" id="IPR004963">
    <property type="entry name" value="PAE/NOTUM"/>
</dbReference>
<dbReference type="GO" id="GO:0016020">
    <property type="term" value="C:membrane"/>
    <property type="evidence" value="ECO:0007669"/>
    <property type="project" value="UniProtKB-SubCell"/>
</dbReference>
<dbReference type="Pfam" id="PF03283">
    <property type="entry name" value="PAE"/>
    <property type="match status" value="1"/>
</dbReference>
<dbReference type="PANTHER" id="PTHR48041">
    <property type="entry name" value="ABC TRANSPORTER G FAMILY MEMBER 28"/>
    <property type="match status" value="1"/>
</dbReference>
<dbReference type="EMBL" id="RCHS01003045">
    <property type="protein sequence ID" value="RMX44218.1"/>
    <property type="molecule type" value="Genomic_DNA"/>
</dbReference>
<feature type="region of interest" description="Disordered" evidence="10">
    <location>
        <begin position="1447"/>
        <end position="1518"/>
    </location>
</feature>
<sequence length="1531" mass="171139">MSWKYVLVAVSILQIVHRVKTLGQLQKTIISTQDAVCNDNSRAVFYIGQRRTHNWIIFFESGGLCSSKADCNKRYLNKNSTVLMSSKYLPEKVIGRDILSSSKSENPTFYNYNHVLVPYCSSDLWLGKKSTNRNGSFDFVSDPSVDNFSFKGHTIFRSVFKDLHKNYNISSSEEIVVSGSSAGGIGVLNHANWLTTNFTSNLSSKPRFLFIIDSAWFINFQDGFKSRVNSEFGKLTNISSAACADMRYGYACCLSASCLLTHHISTAMQMAFVFSLYDIYMFADVLKRLESQGKTAENHVADFLSAVSMYGGAMNESLEIPQRRRVSFFVPACFQHTYLSTSSLWDKDSVLQPLVEVTRDNGKFSHRVKSGTWSSTKITNGTSSISIQDFLSTWVKSSNTTFKVIDSCIGAHCNPTCPDKLIFVDAGEVWHDVIKVIIITFSLVITVLCSGLKASFMVYYRYLMKRQKSYLNDSETSQARKELPLCKAGETVSIACLSLTYEVDVKEKKKKKKTDDDLSSEETSSVIRTDRNSKTSLTLRGCLVEEDSGSDGQDYEESKDDEIDGDLNSIPSKLTNGSTNLETESTETSQESQAESSLAKLDGHSTWGSHTGSVVALLQDNNTEIKQIPVDAADGNPSKKQILKGVSAYFNTGELVAIMGPSGCGKTTLLDLLTGRRRSGHFKGQVYINGVGLGQVQDWYARKIGYVLQLAVPYYEELTVRQNLFFAAHMRLPKETSAAKKYERVEQIIAETGLTQMANTVVGGSTGLGLSGGQKRRLCVALQLINMPSVLFLDEPTSGLDASSSLELLNHLNLVAESGRLVILTIHQPRLEIFHLFHKILFLCDGQVAYYGEPSMAPELFIKAYTATSEEYQLSEEAPKIDAKNPADTIMDLLNCGVARRAILEYYQRSGEPLAVQEAIKTSQEKASKTVTMEKMKMMYVRVDGAGSFNRIFVLESRTSVKQTLGQILYFPLIFFTFGIIVGTVYWQAEERDGILLMSAYCVYCCASPLFLSSVLMAHLNKALDIFRLERQDGCGRSYENVVQTFVRTTALCALPVIICSTMSYLMVMTSYDLWKFLLVTIISLVLNQTWIAVYMMVICAHPGISHRICPMVSAIGGFAGGFLVPRPQMPVVYNLLFYINPQFYGYSAMTKVLLLNVRLKCEYESTLNCISTDGNAVLARFGFDTVNVYEHLVIMLGMTVLSLLLAWLFLEAKNFTIPSLTKTPPAFLTEPEEEKLEVAVVPMTPIDETLVDEDEDEILPEIPLKAFTRNRRSAKSRLGLISGNQGFHSVKLPLHRRQSSDANSVQNTEQAIDGENVDYVVRRRRLVSISGKELWRSTKQRVEERKMDFDKRLSQVEKIARRYTIKHSQSVRRRAKEKAVVARRSTMAASASNEANRPEFITKRNSRFQDDCRKGLFQEVIEESEVDGGSGETNKDEVRDLLNQETEAGKKQREEESATGSSEGDVLQLHTVKIPFDNEARGFEIQEQGRSRGDEEGAGQQHVSGCEAQKDKQKSVKKVSIIEYTESLDV</sequence>
<evidence type="ECO:0000256" key="4">
    <source>
        <dbReference type="ARBA" id="ARBA00022448"/>
    </source>
</evidence>
<dbReference type="InterPro" id="IPR003593">
    <property type="entry name" value="AAA+_ATPase"/>
</dbReference>
<proteinExistence type="inferred from homology"/>
<feature type="region of interest" description="Disordered" evidence="10">
    <location>
        <begin position="510"/>
        <end position="603"/>
    </location>
</feature>
<keyword evidence="9 11" id="KW-0472">Membrane</keyword>
<dbReference type="PROSITE" id="PS50893">
    <property type="entry name" value="ABC_TRANSPORTER_2"/>
    <property type="match status" value="1"/>
</dbReference>
<accession>A0A3M6TSF9</accession>
<evidence type="ECO:0000256" key="6">
    <source>
        <dbReference type="ARBA" id="ARBA00022741"/>
    </source>
</evidence>
<dbReference type="Proteomes" id="UP000275408">
    <property type="component" value="Unassembled WGS sequence"/>
</dbReference>
<dbReference type="Pfam" id="PF00005">
    <property type="entry name" value="ABC_tran"/>
    <property type="match status" value="1"/>
</dbReference>
<feature type="compositionally biased region" description="Basic and acidic residues" evidence="10">
    <location>
        <begin position="1447"/>
        <end position="1457"/>
    </location>
</feature>
<evidence type="ECO:0000256" key="5">
    <source>
        <dbReference type="ARBA" id="ARBA00022692"/>
    </source>
</evidence>
<evidence type="ECO:0000256" key="9">
    <source>
        <dbReference type="ARBA" id="ARBA00023136"/>
    </source>
</evidence>
<dbReference type="SMART" id="SM00382">
    <property type="entry name" value="AAA"/>
    <property type="match status" value="1"/>
</dbReference>
<keyword evidence="5 11" id="KW-0812">Transmembrane</keyword>